<dbReference type="Proteomes" id="UP000471753">
    <property type="component" value="Unassembled WGS sequence"/>
</dbReference>
<comment type="caution">
    <text evidence="1">The sequence shown here is derived from an EMBL/GenBank/DDBJ whole genome shotgun (WGS) entry which is preliminary data.</text>
</comment>
<accession>A0A7K3UBT1</accession>
<dbReference type="RefSeq" id="WP_164009390.1">
    <property type="nucleotide sequence ID" value="NZ_WUFT01000006.1"/>
</dbReference>
<dbReference type="NCBIfam" id="NF033450">
    <property type="entry name" value="BREX_PglZ_1_B"/>
    <property type="match status" value="1"/>
</dbReference>
<proteinExistence type="predicted"/>
<protein>
    <submittedName>
        <fullName evidence="1">BREX-1 system phosphatase PglZ type B</fullName>
    </submittedName>
</protein>
<evidence type="ECO:0000313" key="2">
    <source>
        <dbReference type="Proteomes" id="UP000471753"/>
    </source>
</evidence>
<gene>
    <name evidence="1" type="primary">pglZ</name>
    <name evidence="1" type="ORF">GR197_11290</name>
</gene>
<evidence type="ECO:0000313" key="1">
    <source>
        <dbReference type="EMBL" id="NEJ71117.1"/>
    </source>
</evidence>
<name>A0A7K3UBT1_9HYPH</name>
<reference evidence="1 2" key="1">
    <citation type="submission" date="2019-12" db="EMBL/GenBank/DDBJ databases">
        <title>Rhizobium genotypes associated with high levels of biological nitrogen fixation by grain legumes in a temperate-maritime cropping system.</title>
        <authorList>
            <person name="Maluk M."/>
            <person name="Francesc Ferrando Molina F."/>
            <person name="Lopez Del Egido L."/>
            <person name="Lafos M."/>
            <person name="Langarica-Fuentes A."/>
            <person name="Gebre Yohannes G."/>
            <person name="Young M.W."/>
            <person name="Martin P."/>
            <person name="Gantlett R."/>
            <person name="Kenicer G."/>
            <person name="Hawes C."/>
            <person name="Begg G.S."/>
            <person name="Quilliam R.S."/>
            <person name="Squire G.R."/>
            <person name="Poole P.S."/>
            <person name="Young P.W."/>
            <person name="Iannetta P.M."/>
            <person name="James E.K."/>
        </authorList>
    </citation>
    <scope>NUCLEOTIDE SEQUENCE [LARGE SCALE GENOMIC DNA]</scope>
    <source>
        <strain evidence="1 2">JHI366</strain>
    </source>
</reference>
<organism evidence="1 2">
    <name type="scientific">Rhizobium phaseoli</name>
    <dbReference type="NCBI Taxonomy" id="396"/>
    <lineage>
        <taxon>Bacteria</taxon>
        <taxon>Pseudomonadati</taxon>
        <taxon>Pseudomonadota</taxon>
        <taxon>Alphaproteobacteria</taxon>
        <taxon>Hyphomicrobiales</taxon>
        <taxon>Rhizobiaceae</taxon>
        <taxon>Rhizobium/Agrobacterium group</taxon>
        <taxon>Rhizobium</taxon>
    </lineage>
</organism>
<sequence>MTTPLDALVAALHDAVSYNPGAEAAPEAIVWCDPNGEFSTLIPTLRERLPELLTYGDHDPATSTGPAVWLRAVTARALPSVPFPDDATPILYLPGVGREVLKGAEDCPTLLQPLVWFTVAGNLFGHVNGKDWTLKAFLTSDRGPLRLNIADDASTRMALSHAALRFCTKPIEELKGKRWDADALNALLAPDLAADMLDWMDGAFDATADPARFTAFASIAEKQLKFDPRKLSTQDAAKRLAQREGKWAEVWSRFAAVTGYGRVVGLLGAEEPATLFENHEAYPKQNLKGENELRDSLSKLESLSAPDARLRILELEGQHAWRRETVWAKRGEAPLAQALSFLAEVAKAKALPAHDGDALAESYVDSGAGVDSAAMQALAAAPRDVDRNVVSVALRAIYLPWLEEGANALQELIRKGGVKLAKPEATKSTTTTILFVDGLRMDLAQELARLLGSEGLNVALSWQWSGFPTVTATCKALVSPVASLLYGPSTTSDVLPVNSDGKLATKPVLYKLLEEQGWETGNSLLADSRLWTEAGRFDEDGHALGARLAGQLAAGIRDVSDCVLQLVRSERSVRIVTDHGWLLMPGGLPKAALETGLAEPQGKRTRCAMVKANAQTSYLQIPWTWNHEVFVATATGAHSFFAGQEYAHGGVSPQECILPVLDVTASGVQKRDVADVKARWEGLRLRVEVPGATDLHVDLRLGSETSGPSLIKGGRVLDDKGKTSFLVGDDNEGQTACLVLVDDDGRILAHRVLKVGGE</sequence>
<dbReference type="AlphaFoldDB" id="A0A7K3UBT1"/>
<dbReference type="EMBL" id="WUFT01000006">
    <property type="protein sequence ID" value="NEJ71117.1"/>
    <property type="molecule type" value="Genomic_DNA"/>
</dbReference>